<feature type="signal peptide" evidence="2">
    <location>
        <begin position="1"/>
        <end position="21"/>
    </location>
</feature>
<evidence type="ECO:0000256" key="1">
    <source>
        <dbReference type="SAM" id="MobiDB-lite"/>
    </source>
</evidence>
<feature type="region of interest" description="Disordered" evidence="1">
    <location>
        <begin position="166"/>
        <end position="226"/>
    </location>
</feature>
<sequence>MAPKSLLAAAVMLASATGIAASDDDASTSIATIWCPEDYGMGMYNTYASVIAADATATTYSLQCVIRGSDPDPRDTGCSSWPSVTLTVGPSTVAIYASRTGSWDDTRAVLCDVGPSTAQCDFSLNGREAEAIAQTGRWPLDNINGTEFDWYSQAFTITGGLEKLSGPAASEGDNHVSATTTVSGAGEASSTPATTGSSPVVPGPGATSSGTTSSSSAAPTSGARSQLLTGGGVSRAVLVAAAAVAVWMQ</sequence>
<reference evidence="3" key="1">
    <citation type="journal article" date="2023" name="Mol. Phylogenet. Evol.">
        <title>Genome-scale phylogeny and comparative genomics of the fungal order Sordariales.</title>
        <authorList>
            <person name="Hensen N."/>
            <person name="Bonometti L."/>
            <person name="Westerberg I."/>
            <person name="Brannstrom I.O."/>
            <person name="Guillou S."/>
            <person name="Cros-Aarteil S."/>
            <person name="Calhoun S."/>
            <person name="Haridas S."/>
            <person name="Kuo A."/>
            <person name="Mondo S."/>
            <person name="Pangilinan J."/>
            <person name="Riley R."/>
            <person name="LaButti K."/>
            <person name="Andreopoulos B."/>
            <person name="Lipzen A."/>
            <person name="Chen C."/>
            <person name="Yan M."/>
            <person name="Daum C."/>
            <person name="Ng V."/>
            <person name="Clum A."/>
            <person name="Steindorff A."/>
            <person name="Ohm R.A."/>
            <person name="Martin F."/>
            <person name="Silar P."/>
            <person name="Natvig D.O."/>
            <person name="Lalanne C."/>
            <person name="Gautier V."/>
            <person name="Ament-Velasquez S.L."/>
            <person name="Kruys A."/>
            <person name="Hutchinson M.I."/>
            <person name="Powell A.J."/>
            <person name="Barry K."/>
            <person name="Miller A.N."/>
            <person name="Grigoriev I.V."/>
            <person name="Debuchy R."/>
            <person name="Gladieux P."/>
            <person name="Hiltunen Thoren M."/>
            <person name="Johannesson H."/>
        </authorList>
    </citation>
    <scope>NUCLEOTIDE SEQUENCE</scope>
    <source>
        <strain evidence="3">CBS 118394</strain>
    </source>
</reference>
<keyword evidence="4" id="KW-1185">Reference proteome</keyword>
<comment type="caution">
    <text evidence="3">The sequence shown here is derived from an EMBL/GenBank/DDBJ whole genome shotgun (WGS) entry which is preliminary data.</text>
</comment>
<gene>
    <name evidence="3" type="ORF">B0H66DRAFT_376657</name>
</gene>
<dbReference type="Proteomes" id="UP001283341">
    <property type="component" value="Unassembled WGS sequence"/>
</dbReference>
<dbReference type="EMBL" id="JAUEDM010000007">
    <property type="protein sequence ID" value="KAK3314348.1"/>
    <property type="molecule type" value="Genomic_DNA"/>
</dbReference>
<proteinExistence type="predicted"/>
<protein>
    <submittedName>
        <fullName evidence="3">Uncharacterized protein</fullName>
    </submittedName>
</protein>
<name>A0AAE0HWS5_9PEZI</name>
<dbReference type="AlphaFoldDB" id="A0AAE0HWS5"/>
<evidence type="ECO:0000313" key="3">
    <source>
        <dbReference type="EMBL" id="KAK3314348.1"/>
    </source>
</evidence>
<evidence type="ECO:0000313" key="4">
    <source>
        <dbReference type="Proteomes" id="UP001283341"/>
    </source>
</evidence>
<reference evidence="3" key="2">
    <citation type="submission" date="2023-06" db="EMBL/GenBank/DDBJ databases">
        <authorList>
            <consortium name="Lawrence Berkeley National Laboratory"/>
            <person name="Haridas S."/>
            <person name="Hensen N."/>
            <person name="Bonometti L."/>
            <person name="Westerberg I."/>
            <person name="Brannstrom I.O."/>
            <person name="Guillou S."/>
            <person name="Cros-Aarteil S."/>
            <person name="Calhoun S."/>
            <person name="Kuo A."/>
            <person name="Mondo S."/>
            <person name="Pangilinan J."/>
            <person name="Riley R."/>
            <person name="Labutti K."/>
            <person name="Andreopoulos B."/>
            <person name="Lipzen A."/>
            <person name="Chen C."/>
            <person name="Yanf M."/>
            <person name="Daum C."/>
            <person name="Ng V."/>
            <person name="Clum A."/>
            <person name="Steindorff A."/>
            <person name="Ohm R."/>
            <person name="Martin F."/>
            <person name="Silar P."/>
            <person name="Natvig D."/>
            <person name="Lalanne C."/>
            <person name="Gautier V."/>
            <person name="Ament-Velasquez S.L."/>
            <person name="Kruys A."/>
            <person name="Hutchinson M.I."/>
            <person name="Powell A.J."/>
            <person name="Barry K."/>
            <person name="Miller A.N."/>
            <person name="Grigoriev I.V."/>
            <person name="Debuchy R."/>
            <person name="Gladieux P."/>
            <person name="Thoren M.H."/>
            <person name="Johannesson H."/>
        </authorList>
    </citation>
    <scope>NUCLEOTIDE SEQUENCE</scope>
    <source>
        <strain evidence="3">CBS 118394</strain>
    </source>
</reference>
<accession>A0AAE0HWS5</accession>
<evidence type="ECO:0000256" key="2">
    <source>
        <dbReference type="SAM" id="SignalP"/>
    </source>
</evidence>
<feature type="chain" id="PRO_5042267855" evidence="2">
    <location>
        <begin position="22"/>
        <end position="249"/>
    </location>
</feature>
<feature type="compositionally biased region" description="Low complexity" evidence="1">
    <location>
        <begin position="183"/>
        <end position="223"/>
    </location>
</feature>
<keyword evidence="2" id="KW-0732">Signal</keyword>
<organism evidence="3 4">
    <name type="scientific">Apodospora peruviana</name>
    <dbReference type="NCBI Taxonomy" id="516989"/>
    <lineage>
        <taxon>Eukaryota</taxon>
        <taxon>Fungi</taxon>
        <taxon>Dikarya</taxon>
        <taxon>Ascomycota</taxon>
        <taxon>Pezizomycotina</taxon>
        <taxon>Sordariomycetes</taxon>
        <taxon>Sordariomycetidae</taxon>
        <taxon>Sordariales</taxon>
        <taxon>Lasiosphaeriaceae</taxon>
        <taxon>Apodospora</taxon>
    </lineage>
</organism>